<gene>
    <name evidence="1" type="ORF">UFOPK2894_00045</name>
</gene>
<dbReference type="EMBL" id="CAEZZQ010000001">
    <property type="protein sequence ID" value="CAB4763604.1"/>
    <property type="molecule type" value="Genomic_DNA"/>
</dbReference>
<reference evidence="1" key="1">
    <citation type="submission" date="2020-05" db="EMBL/GenBank/DDBJ databases">
        <authorList>
            <person name="Chiriac C."/>
            <person name="Salcher M."/>
            <person name="Ghai R."/>
            <person name="Kavagutti S V."/>
        </authorList>
    </citation>
    <scope>NUCLEOTIDE SEQUENCE</scope>
</reference>
<organism evidence="1">
    <name type="scientific">freshwater metagenome</name>
    <dbReference type="NCBI Taxonomy" id="449393"/>
    <lineage>
        <taxon>unclassified sequences</taxon>
        <taxon>metagenomes</taxon>
        <taxon>ecological metagenomes</taxon>
    </lineage>
</organism>
<proteinExistence type="predicted"/>
<name>A0A6J6UWC5_9ZZZZ</name>
<dbReference type="AlphaFoldDB" id="A0A6J6UWC5"/>
<evidence type="ECO:0000313" key="1">
    <source>
        <dbReference type="EMBL" id="CAB4763604.1"/>
    </source>
</evidence>
<protein>
    <submittedName>
        <fullName evidence="1">Unannotated protein</fullName>
    </submittedName>
</protein>
<accession>A0A6J6UWC5</accession>
<sequence length="95" mass="10180">MGTTTETVTVSGPDTEGKTYATGRTVSELSVPTTNFTVVVWPCGFTEPVKVWLVETSEVSDLLVCTIGRRPEETFVVKLTGADITDAVELLDAVL</sequence>